<dbReference type="GO" id="GO:0003677">
    <property type="term" value="F:DNA binding"/>
    <property type="evidence" value="ECO:0007669"/>
    <property type="project" value="UniProtKB-KW"/>
</dbReference>
<dbReference type="EMBL" id="CACRSZ010000083">
    <property type="protein sequence ID" value="VYT48579.1"/>
    <property type="molecule type" value="Genomic_DNA"/>
</dbReference>
<gene>
    <name evidence="2" type="ORF">BFLFYP10_03818</name>
    <name evidence="1" type="ORF">ERS852461_01060</name>
</gene>
<reference evidence="2" key="2">
    <citation type="submission" date="2019-11" db="EMBL/GenBank/DDBJ databases">
        <authorList>
            <person name="Feng L."/>
        </authorList>
    </citation>
    <scope>NUCLEOTIDE SEQUENCE</scope>
    <source>
        <strain evidence="2">BfaecisLFYP10</strain>
    </source>
</reference>
<evidence type="ECO:0000313" key="2">
    <source>
        <dbReference type="EMBL" id="VYT48579.1"/>
    </source>
</evidence>
<accession>A0A174HRX8</accession>
<dbReference type="Proteomes" id="UP000095606">
    <property type="component" value="Unassembled WGS sequence"/>
</dbReference>
<organism evidence="1 3">
    <name type="scientific">Bacteroides faecis</name>
    <dbReference type="NCBI Taxonomy" id="674529"/>
    <lineage>
        <taxon>Bacteria</taxon>
        <taxon>Pseudomonadati</taxon>
        <taxon>Bacteroidota</taxon>
        <taxon>Bacteroidia</taxon>
        <taxon>Bacteroidales</taxon>
        <taxon>Bacteroidaceae</taxon>
        <taxon>Bacteroides</taxon>
    </lineage>
</organism>
<accession>A0A6N2X2Z8</accession>
<dbReference type="AlphaFoldDB" id="A0A174HRX8"/>
<reference evidence="1 3" key="1">
    <citation type="submission" date="2015-09" db="EMBL/GenBank/DDBJ databases">
        <authorList>
            <consortium name="Pathogen Informatics"/>
        </authorList>
    </citation>
    <scope>NUCLEOTIDE SEQUENCE [LARGE SCALE GENOMIC DNA]</scope>
    <source>
        <strain evidence="1 3">2789STDY5834846</strain>
    </source>
</reference>
<proteinExistence type="predicted"/>
<name>A0A174HRX8_9BACE</name>
<sequence>MEENKKGEILLYQTIDGVSKIEVTVYNDIVWLLDQVAELFQRNKSTISLHIKNIFDCGELQIDSTVAKFATVQKEGLYKVAFVLGRNSFY</sequence>
<protein>
    <submittedName>
        <fullName evidence="1">DNA-binding protein</fullName>
    </submittedName>
</protein>
<keyword evidence="1" id="KW-0238">DNA-binding</keyword>
<evidence type="ECO:0000313" key="3">
    <source>
        <dbReference type="Proteomes" id="UP000095606"/>
    </source>
</evidence>
<dbReference type="PANTHER" id="PTHR35810">
    <property type="entry name" value="CYTOPLASMIC PROTEIN-RELATED"/>
    <property type="match status" value="1"/>
</dbReference>
<dbReference type="PANTHER" id="PTHR35810:SF1">
    <property type="entry name" value="CYTOPLASMIC PROTEIN"/>
    <property type="match status" value="1"/>
</dbReference>
<dbReference type="EMBL" id="CZAE01000003">
    <property type="protein sequence ID" value="CUO75659.1"/>
    <property type="molecule type" value="Genomic_DNA"/>
</dbReference>
<evidence type="ECO:0000313" key="1">
    <source>
        <dbReference type="EMBL" id="CUO75659.1"/>
    </source>
</evidence>